<organism evidence="1 2">
    <name type="scientific">Camellia lanceoleosa</name>
    <dbReference type="NCBI Taxonomy" id="1840588"/>
    <lineage>
        <taxon>Eukaryota</taxon>
        <taxon>Viridiplantae</taxon>
        <taxon>Streptophyta</taxon>
        <taxon>Embryophyta</taxon>
        <taxon>Tracheophyta</taxon>
        <taxon>Spermatophyta</taxon>
        <taxon>Magnoliopsida</taxon>
        <taxon>eudicotyledons</taxon>
        <taxon>Gunneridae</taxon>
        <taxon>Pentapetalae</taxon>
        <taxon>asterids</taxon>
        <taxon>Ericales</taxon>
        <taxon>Theaceae</taxon>
        <taxon>Camellia</taxon>
    </lineage>
</organism>
<gene>
    <name evidence="1" type="ORF">LOK49_LG12G01569</name>
</gene>
<evidence type="ECO:0000313" key="1">
    <source>
        <dbReference type="EMBL" id="KAI7992620.1"/>
    </source>
</evidence>
<dbReference type="Proteomes" id="UP001060215">
    <property type="component" value="Chromosome 13"/>
</dbReference>
<accession>A0ACC0FX20</accession>
<name>A0ACC0FX20_9ERIC</name>
<proteinExistence type="predicted"/>
<keyword evidence="2" id="KW-1185">Reference proteome</keyword>
<protein>
    <submittedName>
        <fullName evidence="1">Alkane hydroxylase MAH1</fullName>
    </submittedName>
</protein>
<evidence type="ECO:0000313" key="2">
    <source>
        <dbReference type="Proteomes" id="UP001060215"/>
    </source>
</evidence>
<reference evidence="1 2" key="1">
    <citation type="journal article" date="2022" name="Plant J.">
        <title>Chromosome-level genome of Camellia lanceoleosa provides a valuable resource for understanding genome evolution and self-incompatibility.</title>
        <authorList>
            <person name="Gong W."/>
            <person name="Xiao S."/>
            <person name="Wang L."/>
            <person name="Liao Z."/>
            <person name="Chang Y."/>
            <person name="Mo W."/>
            <person name="Hu G."/>
            <person name="Li W."/>
            <person name="Zhao G."/>
            <person name="Zhu H."/>
            <person name="Hu X."/>
            <person name="Ji K."/>
            <person name="Xiang X."/>
            <person name="Song Q."/>
            <person name="Yuan D."/>
            <person name="Jin S."/>
            <person name="Zhang L."/>
        </authorList>
    </citation>
    <scope>NUCLEOTIDE SEQUENCE [LARGE SCALE GENOMIC DNA]</scope>
    <source>
        <strain evidence="1">SQ_2022a</strain>
    </source>
</reference>
<dbReference type="EMBL" id="CM045770">
    <property type="protein sequence ID" value="KAI7992620.1"/>
    <property type="molecule type" value="Genomic_DNA"/>
</dbReference>
<sequence length="108" mass="12711">MLLGLLQNTHRLHKFVTEVVKESRGTFMFKGPWFANMDMLLTSDTANIQHIFSKNFSNYPKGIEFNRAFDILENGIINADSEFWKTQRKTTMSLFNQHWFQKFVAKTS</sequence>
<comment type="caution">
    <text evidence="1">The sequence shown here is derived from an EMBL/GenBank/DDBJ whole genome shotgun (WGS) entry which is preliminary data.</text>
</comment>